<keyword evidence="2" id="KW-1185">Reference proteome</keyword>
<proteinExistence type="predicted"/>
<reference evidence="1 2" key="1">
    <citation type="submission" date="2020-10" db="EMBL/GenBank/DDBJ databases">
        <title>ChiBAC.</title>
        <authorList>
            <person name="Zenner C."/>
            <person name="Hitch T.C.A."/>
            <person name="Clavel T."/>
        </authorList>
    </citation>
    <scope>NUCLEOTIDE SEQUENCE [LARGE SCALE GENOMIC DNA]</scope>
    <source>
        <strain evidence="1 2">DSM 108706</strain>
    </source>
</reference>
<dbReference type="RefSeq" id="WP_226385602.1">
    <property type="nucleotide sequence ID" value="NZ_JADCKA010000012.1"/>
</dbReference>
<comment type="caution">
    <text evidence="1">The sequence shown here is derived from an EMBL/GenBank/DDBJ whole genome shotgun (WGS) entry which is preliminary data.</text>
</comment>
<name>A0ABR9QYM7_9FIRM</name>
<dbReference type="Proteomes" id="UP001516588">
    <property type="component" value="Unassembled WGS sequence"/>
</dbReference>
<accession>A0ABR9QYM7</accession>
<sequence>MRNCICELKESTDALRDSLARMPVPEREFGKSSMVYEMMEHWIDINGLIISERLYVDDSIIKKRTEKTGELIKEI</sequence>
<evidence type="ECO:0000313" key="1">
    <source>
        <dbReference type="EMBL" id="MBE5035956.1"/>
    </source>
</evidence>
<organism evidence="1 2">
    <name type="scientific">Gallibacter intestinalis</name>
    <dbReference type="NCBI Taxonomy" id="2779356"/>
    <lineage>
        <taxon>Bacteria</taxon>
        <taxon>Bacillati</taxon>
        <taxon>Bacillota</taxon>
        <taxon>Clostridia</taxon>
        <taxon>Eubacteriales</taxon>
        <taxon>Eubacteriaceae</taxon>
        <taxon>Gallibacter</taxon>
    </lineage>
</organism>
<protein>
    <submittedName>
        <fullName evidence="1">Uncharacterized protein</fullName>
    </submittedName>
</protein>
<dbReference type="EMBL" id="JADCKA010000012">
    <property type="protein sequence ID" value="MBE5035956.1"/>
    <property type="molecule type" value="Genomic_DNA"/>
</dbReference>
<evidence type="ECO:0000313" key="2">
    <source>
        <dbReference type="Proteomes" id="UP001516588"/>
    </source>
</evidence>
<gene>
    <name evidence="1" type="ORF">INF20_06685</name>
</gene>